<dbReference type="InterPro" id="IPR000266">
    <property type="entry name" value="Ribosomal_uS17"/>
</dbReference>
<name>A0AAF0DZP4_9BASI</name>
<feature type="compositionally biased region" description="Basic and acidic residues" evidence="4">
    <location>
        <begin position="109"/>
        <end position="128"/>
    </location>
</feature>
<sequence>MPATELTGIVTKAGAMAKTVTMTVEKVKMHPKLLKTYVRHQKYLVHDEHQELKIGERIRAQACRPLSARKRFTLLERLGFKGMPTEHDEHGSPADELRRKKADAAMSAEQRERLRIEKRVKDEMRSRP</sequence>
<keyword evidence="6" id="KW-1185">Reference proteome</keyword>
<dbReference type="GO" id="GO:0003735">
    <property type="term" value="F:structural constituent of ribosome"/>
    <property type="evidence" value="ECO:0007669"/>
    <property type="project" value="InterPro"/>
</dbReference>
<dbReference type="CDD" id="cd00364">
    <property type="entry name" value="Ribosomal_uS17"/>
    <property type="match status" value="1"/>
</dbReference>
<dbReference type="AlphaFoldDB" id="A0AAF0DZP4"/>
<evidence type="ECO:0000256" key="2">
    <source>
        <dbReference type="ARBA" id="ARBA00022980"/>
    </source>
</evidence>
<feature type="compositionally biased region" description="Basic and acidic residues" evidence="4">
    <location>
        <begin position="84"/>
        <end position="98"/>
    </location>
</feature>
<dbReference type="PANTHER" id="PTHR10744:SF1">
    <property type="entry name" value="SMALL RIBOSOMAL SUBUNIT PROTEIN US17M"/>
    <property type="match status" value="1"/>
</dbReference>
<reference evidence="5" key="1">
    <citation type="submission" date="2023-03" db="EMBL/GenBank/DDBJ databases">
        <title>Mating type loci evolution in Malassezia.</title>
        <authorList>
            <person name="Coelho M.A."/>
        </authorList>
    </citation>
    <scope>NUCLEOTIDE SEQUENCE</scope>
    <source>
        <strain evidence="5">CBS 7876</strain>
    </source>
</reference>
<evidence type="ECO:0000256" key="3">
    <source>
        <dbReference type="ARBA" id="ARBA00023274"/>
    </source>
</evidence>
<dbReference type="Gene3D" id="2.40.50.140">
    <property type="entry name" value="Nucleic acid-binding proteins"/>
    <property type="match status" value="1"/>
</dbReference>
<dbReference type="GO" id="GO:0006412">
    <property type="term" value="P:translation"/>
    <property type="evidence" value="ECO:0007669"/>
    <property type="project" value="InterPro"/>
</dbReference>
<dbReference type="GO" id="GO:0005739">
    <property type="term" value="C:mitochondrion"/>
    <property type="evidence" value="ECO:0007669"/>
    <property type="project" value="TreeGrafter"/>
</dbReference>
<keyword evidence="2" id="KW-0689">Ribosomal protein</keyword>
<protein>
    <recommendedName>
        <fullName evidence="7">30S ribosomal protein S17</fullName>
    </recommendedName>
</protein>
<evidence type="ECO:0000256" key="4">
    <source>
        <dbReference type="SAM" id="MobiDB-lite"/>
    </source>
</evidence>
<dbReference type="PANTHER" id="PTHR10744">
    <property type="entry name" value="40S RIBOSOMAL PROTEIN S11 FAMILY MEMBER"/>
    <property type="match status" value="1"/>
</dbReference>
<proteinExistence type="inferred from homology"/>
<accession>A0AAF0DZP4</accession>
<dbReference type="SUPFAM" id="SSF50249">
    <property type="entry name" value="Nucleic acid-binding proteins"/>
    <property type="match status" value="1"/>
</dbReference>
<dbReference type="Pfam" id="PF00366">
    <property type="entry name" value="Ribosomal_S17"/>
    <property type="match status" value="1"/>
</dbReference>
<organism evidence="5 6">
    <name type="scientific">Malassezia obtusa</name>
    <dbReference type="NCBI Taxonomy" id="76774"/>
    <lineage>
        <taxon>Eukaryota</taxon>
        <taxon>Fungi</taxon>
        <taxon>Dikarya</taxon>
        <taxon>Basidiomycota</taxon>
        <taxon>Ustilaginomycotina</taxon>
        <taxon>Malasseziomycetes</taxon>
        <taxon>Malasseziales</taxon>
        <taxon>Malasseziaceae</taxon>
        <taxon>Malassezia</taxon>
    </lineage>
</organism>
<feature type="region of interest" description="Disordered" evidence="4">
    <location>
        <begin position="82"/>
        <end position="128"/>
    </location>
</feature>
<evidence type="ECO:0000256" key="1">
    <source>
        <dbReference type="ARBA" id="ARBA00010254"/>
    </source>
</evidence>
<dbReference type="PRINTS" id="PR00973">
    <property type="entry name" value="RIBOSOMALS17"/>
</dbReference>
<evidence type="ECO:0000313" key="5">
    <source>
        <dbReference type="EMBL" id="WFD01979.1"/>
    </source>
</evidence>
<evidence type="ECO:0000313" key="6">
    <source>
        <dbReference type="Proteomes" id="UP001214603"/>
    </source>
</evidence>
<dbReference type="GO" id="GO:1990904">
    <property type="term" value="C:ribonucleoprotein complex"/>
    <property type="evidence" value="ECO:0007669"/>
    <property type="project" value="UniProtKB-KW"/>
</dbReference>
<evidence type="ECO:0008006" key="7">
    <source>
        <dbReference type="Google" id="ProtNLM"/>
    </source>
</evidence>
<comment type="similarity">
    <text evidence="1">Belongs to the universal ribosomal protein uS17 family.</text>
</comment>
<dbReference type="Proteomes" id="UP001214603">
    <property type="component" value="Chromosome 1"/>
</dbReference>
<dbReference type="GO" id="GO:0005840">
    <property type="term" value="C:ribosome"/>
    <property type="evidence" value="ECO:0007669"/>
    <property type="project" value="UniProtKB-KW"/>
</dbReference>
<keyword evidence="3" id="KW-0687">Ribonucleoprotein</keyword>
<gene>
    <name evidence="5" type="ORF">MOBT1_000662</name>
</gene>
<dbReference type="InterPro" id="IPR012340">
    <property type="entry name" value="NA-bd_OB-fold"/>
</dbReference>
<dbReference type="EMBL" id="CP119934">
    <property type="protein sequence ID" value="WFD01979.1"/>
    <property type="molecule type" value="Genomic_DNA"/>
</dbReference>